<evidence type="ECO:0000256" key="2">
    <source>
        <dbReference type="ARBA" id="ARBA00004861"/>
    </source>
</evidence>
<dbReference type="CDD" id="cd04725">
    <property type="entry name" value="OMP_decarboxylase_like"/>
    <property type="match status" value="1"/>
</dbReference>
<dbReference type="InterPro" id="IPR013785">
    <property type="entry name" value="Aldolase_TIM"/>
</dbReference>
<dbReference type="Pfam" id="PF00215">
    <property type="entry name" value="OMPdecase"/>
    <property type="match status" value="1"/>
</dbReference>
<feature type="binding site" evidence="7">
    <location>
        <position position="202"/>
    </location>
    <ligand>
        <name>substrate</name>
    </ligand>
</feature>
<evidence type="ECO:0000256" key="6">
    <source>
        <dbReference type="ARBA" id="ARBA00049157"/>
    </source>
</evidence>
<comment type="catalytic activity">
    <reaction evidence="6 7 8">
        <text>orotidine 5'-phosphate + H(+) = UMP + CO2</text>
        <dbReference type="Rhea" id="RHEA:11596"/>
        <dbReference type="ChEBI" id="CHEBI:15378"/>
        <dbReference type="ChEBI" id="CHEBI:16526"/>
        <dbReference type="ChEBI" id="CHEBI:57538"/>
        <dbReference type="ChEBI" id="CHEBI:57865"/>
        <dbReference type="EC" id="4.1.1.23"/>
    </reaction>
</comment>
<dbReference type="InterPro" id="IPR014732">
    <property type="entry name" value="OMPdecase"/>
</dbReference>
<evidence type="ECO:0000256" key="4">
    <source>
        <dbReference type="ARBA" id="ARBA00022975"/>
    </source>
</evidence>
<dbReference type="InterPro" id="IPR001754">
    <property type="entry name" value="OMPdeCOase_dom"/>
</dbReference>
<evidence type="ECO:0000256" key="8">
    <source>
        <dbReference type="RuleBase" id="RU000512"/>
    </source>
</evidence>
<feature type="active site" description="Proton donor" evidence="7">
    <location>
        <position position="68"/>
    </location>
</feature>
<comment type="caution">
    <text evidence="11">The sequence shown here is derived from an EMBL/GenBank/DDBJ whole genome shotgun (WGS) entry which is preliminary data.</text>
</comment>
<dbReference type="NCBIfam" id="NF001273">
    <property type="entry name" value="PRK00230.1"/>
    <property type="match status" value="1"/>
</dbReference>
<keyword evidence="4 7" id="KW-0665">Pyrimidine biosynthesis</keyword>
<evidence type="ECO:0000256" key="5">
    <source>
        <dbReference type="ARBA" id="ARBA00023239"/>
    </source>
</evidence>
<feature type="binding site" evidence="7">
    <location>
        <position position="223"/>
    </location>
    <ligand>
        <name>substrate</name>
    </ligand>
</feature>
<evidence type="ECO:0000256" key="7">
    <source>
        <dbReference type="HAMAP-Rule" id="MF_01200"/>
    </source>
</evidence>
<reference evidence="12" key="1">
    <citation type="journal article" date="2019" name="Int. J. Syst. Evol. Microbiol.">
        <title>The Global Catalogue of Microorganisms (GCM) 10K type strain sequencing project: providing services to taxonomists for standard genome sequencing and annotation.</title>
        <authorList>
            <consortium name="The Broad Institute Genomics Platform"/>
            <consortium name="The Broad Institute Genome Sequencing Center for Infectious Disease"/>
            <person name="Wu L."/>
            <person name="Ma J."/>
        </authorList>
    </citation>
    <scope>NUCLEOTIDE SEQUENCE [LARGE SCALE GENOMIC DNA]</scope>
    <source>
        <strain evidence="12">JCM 17555</strain>
    </source>
</reference>
<evidence type="ECO:0000256" key="3">
    <source>
        <dbReference type="ARBA" id="ARBA00022793"/>
    </source>
</evidence>
<dbReference type="InterPro" id="IPR018089">
    <property type="entry name" value="OMPdecase_AS"/>
</dbReference>
<dbReference type="EC" id="4.1.1.23" evidence="7"/>
<feature type="binding site" evidence="7">
    <location>
        <position position="39"/>
    </location>
    <ligand>
        <name>substrate</name>
    </ligand>
</feature>
<dbReference type="SUPFAM" id="SSF51366">
    <property type="entry name" value="Ribulose-phoshate binding barrel"/>
    <property type="match status" value="1"/>
</dbReference>
<dbReference type="InterPro" id="IPR011060">
    <property type="entry name" value="RibuloseP-bd_barrel"/>
</dbReference>
<dbReference type="PANTHER" id="PTHR32119:SF2">
    <property type="entry name" value="OROTIDINE 5'-PHOSPHATE DECARBOXYLASE"/>
    <property type="match status" value="1"/>
</dbReference>
<dbReference type="EMBL" id="BAABBO010000007">
    <property type="protein sequence ID" value="GAA3958844.1"/>
    <property type="molecule type" value="Genomic_DNA"/>
</dbReference>
<organism evidence="11 12">
    <name type="scientific">Allohahella marinimesophila</name>
    <dbReference type="NCBI Taxonomy" id="1054972"/>
    <lineage>
        <taxon>Bacteria</taxon>
        <taxon>Pseudomonadati</taxon>
        <taxon>Pseudomonadota</taxon>
        <taxon>Gammaproteobacteria</taxon>
        <taxon>Oceanospirillales</taxon>
        <taxon>Hahellaceae</taxon>
        <taxon>Allohahella</taxon>
    </lineage>
</organism>
<keyword evidence="5 7" id="KW-0456">Lyase</keyword>
<dbReference type="HAMAP" id="MF_01200_B">
    <property type="entry name" value="OMPdecase_type1_B"/>
    <property type="match status" value="1"/>
</dbReference>
<evidence type="ECO:0000259" key="10">
    <source>
        <dbReference type="SMART" id="SM00934"/>
    </source>
</evidence>
<feature type="domain" description="Orotidine 5'-phosphate decarboxylase" evidence="10">
    <location>
        <begin position="11"/>
        <end position="238"/>
    </location>
</feature>
<comment type="pathway">
    <text evidence="2 7 8">Pyrimidine metabolism; UMP biosynthesis via de novo pathway; UMP from orotate: step 2/2.</text>
</comment>
<sequence>MSLAPSSTEPRIIVALDTPHRDLVTSLIQHLDPSLCRLKIGKELFTACGPALIGQLRQRGFDIFLDLKFHDIPNTCAAAVREAARLGVWMVNVHASGGSEMMRASREALAEFENPPLLIAVTVLTSFSEEAFGELGFGPSIADVTKRLAGLAMAAELDGVVCSVHEVAGLKAAYGDSCLTITPGIRPVAAPDQPVQSKPDDQKRVASPEEARAAGSDYLVIGRPITQARDPGAVLRAIHASLPAAK</sequence>
<proteinExistence type="inferred from homology"/>
<dbReference type="NCBIfam" id="TIGR01740">
    <property type="entry name" value="pyrF"/>
    <property type="match status" value="1"/>
</dbReference>
<feature type="binding site" evidence="7">
    <location>
        <position position="125"/>
    </location>
    <ligand>
        <name>substrate</name>
    </ligand>
</feature>
<name>A0ABP7P325_9GAMM</name>
<dbReference type="Proteomes" id="UP001501337">
    <property type="component" value="Unassembled WGS sequence"/>
</dbReference>
<dbReference type="PANTHER" id="PTHR32119">
    <property type="entry name" value="OROTIDINE 5'-PHOSPHATE DECARBOXYLASE"/>
    <property type="match status" value="1"/>
</dbReference>
<comment type="function">
    <text evidence="1 7">Catalyzes the decarboxylation of orotidine 5'-monophosphate (OMP) to uridine 5'-monophosphate (UMP).</text>
</comment>
<keyword evidence="12" id="KW-1185">Reference proteome</keyword>
<comment type="subunit">
    <text evidence="7">Homodimer.</text>
</comment>
<feature type="binding site" evidence="7">
    <location>
        <position position="222"/>
    </location>
    <ligand>
        <name>substrate</name>
    </ligand>
</feature>
<dbReference type="PROSITE" id="PS00156">
    <property type="entry name" value="OMPDECASE"/>
    <property type="match status" value="1"/>
</dbReference>
<evidence type="ECO:0000313" key="11">
    <source>
        <dbReference type="EMBL" id="GAA3958844.1"/>
    </source>
</evidence>
<feature type="binding site" evidence="7">
    <location>
        <position position="186"/>
    </location>
    <ligand>
        <name>substrate</name>
    </ligand>
</feature>
<evidence type="ECO:0000313" key="12">
    <source>
        <dbReference type="Proteomes" id="UP001501337"/>
    </source>
</evidence>
<feature type="region of interest" description="Disordered" evidence="9">
    <location>
        <begin position="189"/>
        <end position="212"/>
    </location>
</feature>
<evidence type="ECO:0000256" key="1">
    <source>
        <dbReference type="ARBA" id="ARBA00002356"/>
    </source>
</evidence>
<comment type="similarity">
    <text evidence="7">Belongs to the OMP decarboxylase family. Type 1 subfamily.</text>
</comment>
<evidence type="ECO:0000256" key="9">
    <source>
        <dbReference type="SAM" id="MobiDB-lite"/>
    </source>
</evidence>
<dbReference type="SMART" id="SM00934">
    <property type="entry name" value="OMPdecase"/>
    <property type="match status" value="1"/>
</dbReference>
<dbReference type="RefSeq" id="WP_344805185.1">
    <property type="nucleotide sequence ID" value="NZ_BAABBO010000007.1"/>
</dbReference>
<keyword evidence="3 7" id="KW-0210">Decarboxylase</keyword>
<feature type="compositionally biased region" description="Basic and acidic residues" evidence="9">
    <location>
        <begin position="198"/>
        <end position="212"/>
    </location>
</feature>
<dbReference type="Gene3D" id="3.20.20.70">
    <property type="entry name" value="Aldolase class I"/>
    <property type="match status" value="1"/>
</dbReference>
<protein>
    <recommendedName>
        <fullName evidence="7">Orotidine 5'-phosphate decarboxylase</fullName>
        <ecNumber evidence="7">4.1.1.23</ecNumber>
    </recommendedName>
    <alternativeName>
        <fullName evidence="7">OMP decarboxylase</fullName>
        <shortName evidence="7">OMPDCase</shortName>
        <shortName evidence="7">OMPdecase</shortName>
    </alternativeName>
</protein>
<accession>A0ABP7P325</accession>
<feature type="binding site" evidence="7">
    <location>
        <begin position="66"/>
        <end position="75"/>
    </location>
    <ligand>
        <name>substrate</name>
    </ligand>
</feature>
<gene>
    <name evidence="7 11" type="primary">pyrF</name>
    <name evidence="11" type="ORF">GCM10022278_16520</name>
</gene>
<feature type="binding site" evidence="7">
    <location>
        <position position="17"/>
    </location>
    <ligand>
        <name>substrate</name>
    </ligand>
</feature>
<dbReference type="InterPro" id="IPR047596">
    <property type="entry name" value="OMPdecase_bac"/>
</dbReference>